<feature type="region of interest" description="Disordered" evidence="1">
    <location>
        <begin position="96"/>
        <end position="127"/>
    </location>
</feature>
<feature type="chain" id="PRO_5037977794" description="Secreted protein" evidence="2">
    <location>
        <begin position="24"/>
        <end position="532"/>
    </location>
</feature>
<dbReference type="InterPro" id="IPR043777">
    <property type="entry name" value="DUF5719"/>
</dbReference>
<feature type="signal peptide" evidence="2">
    <location>
        <begin position="1"/>
        <end position="23"/>
    </location>
</feature>
<evidence type="ECO:0000256" key="1">
    <source>
        <dbReference type="SAM" id="MobiDB-lite"/>
    </source>
</evidence>
<dbReference type="Proteomes" id="UP000638313">
    <property type="component" value="Unassembled WGS sequence"/>
</dbReference>
<gene>
    <name evidence="3" type="ORF">GCM10010218_64370</name>
</gene>
<keyword evidence="2" id="KW-0732">Signal</keyword>
<dbReference type="AlphaFoldDB" id="A0A919BB15"/>
<accession>A0A919BB15</accession>
<keyword evidence="4" id="KW-1185">Reference proteome</keyword>
<evidence type="ECO:0008006" key="5">
    <source>
        <dbReference type="Google" id="ProtNLM"/>
    </source>
</evidence>
<evidence type="ECO:0000256" key="2">
    <source>
        <dbReference type="SAM" id="SignalP"/>
    </source>
</evidence>
<reference evidence="3" key="2">
    <citation type="submission" date="2020-09" db="EMBL/GenBank/DDBJ databases">
        <authorList>
            <person name="Sun Q."/>
            <person name="Ohkuma M."/>
        </authorList>
    </citation>
    <scope>NUCLEOTIDE SEQUENCE</scope>
    <source>
        <strain evidence="3">JCM 4059</strain>
    </source>
</reference>
<organism evidence="3 4">
    <name type="scientific">Streptomyces mashuensis</name>
    <dbReference type="NCBI Taxonomy" id="33904"/>
    <lineage>
        <taxon>Bacteria</taxon>
        <taxon>Bacillati</taxon>
        <taxon>Actinomycetota</taxon>
        <taxon>Actinomycetes</taxon>
        <taxon>Kitasatosporales</taxon>
        <taxon>Streptomycetaceae</taxon>
        <taxon>Streptomyces</taxon>
    </lineage>
</organism>
<feature type="compositionally biased region" description="Basic and acidic residues" evidence="1">
    <location>
        <begin position="108"/>
        <end position="127"/>
    </location>
</feature>
<proteinExistence type="predicted"/>
<protein>
    <recommendedName>
        <fullName evidence="5">Secreted protein</fullName>
    </recommendedName>
</protein>
<reference evidence="3" key="1">
    <citation type="journal article" date="2014" name="Int. J. Syst. Evol. Microbiol.">
        <title>Complete genome sequence of Corynebacterium casei LMG S-19264T (=DSM 44701T), isolated from a smear-ripened cheese.</title>
        <authorList>
            <consortium name="US DOE Joint Genome Institute (JGI-PGF)"/>
            <person name="Walter F."/>
            <person name="Albersmeier A."/>
            <person name="Kalinowski J."/>
            <person name="Ruckert C."/>
        </authorList>
    </citation>
    <scope>NUCLEOTIDE SEQUENCE</scope>
    <source>
        <strain evidence="3">JCM 4059</strain>
    </source>
</reference>
<name>A0A919BB15_9ACTN</name>
<dbReference type="RefSeq" id="WP_190133332.1">
    <property type="nucleotide sequence ID" value="NZ_BNBD01000027.1"/>
</dbReference>
<sequence length="532" mass="52872">MKATTLSLFAVTASLAVVTGVAALNPPPGDRATGARATARVPVQRTTLLCPAPGRPDAAGTADTAETAVTAFTPSSPPGGDSTAGGAAADLVAAAKPATDGRTASDGADAKEDKDDKAAKDTADKEPAVKAGTPVLSLRRAGVPVTRTAKDATPPALLGTAEGPLAPGWSAQLTTTVTGGTGRGLYGVACAAPDTSFWFPGASAAKGRRDYLHLTNPDSTAAVVDVELYGKDGRLTTPTGEGVNVPPRSTVPVLVSSLTDAPEDDLTVHVAARTGRVGAAVHAVDDALGGDWLSPAADVSPGAVLPGIPADATSVRLVALATGPDDADVRLRLAGPDGSITPAGHETLHVRGGTTTAVELADLTRGEAGSLLLVPERGSAPVVAALRVTRGSGEKRETAFVTAGAALGRRGTLADNRPGAGTLSLTAADRDARVRVTASAGSGGGRPVTAEYTVRAGTTLAVRPPRPAGGSASGTYALTVERLGGGPVYGSRMLAPAASGGVPAFTIQPLTDDRSTVLVPEVEQDVSVLLGD</sequence>
<dbReference type="Pfam" id="PF18986">
    <property type="entry name" value="DUF5719"/>
    <property type="match status" value="1"/>
</dbReference>
<comment type="caution">
    <text evidence="3">The sequence shown here is derived from an EMBL/GenBank/DDBJ whole genome shotgun (WGS) entry which is preliminary data.</text>
</comment>
<evidence type="ECO:0000313" key="3">
    <source>
        <dbReference type="EMBL" id="GHF74426.1"/>
    </source>
</evidence>
<evidence type="ECO:0000313" key="4">
    <source>
        <dbReference type="Proteomes" id="UP000638313"/>
    </source>
</evidence>
<dbReference type="EMBL" id="BNBD01000027">
    <property type="protein sequence ID" value="GHF74426.1"/>
    <property type="molecule type" value="Genomic_DNA"/>
</dbReference>